<reference evidence="1 2" key="2">
    <citation type="submission" date="2013-11" db="EMBL/GenBank/DDBJ databases">
        <title>Whole genome shotgun sequence of Vibrio halioticoli NBRC 102217.</title>
        <authorList>
            <person name="Isaki S."/>
            <person name="Kimura A."/>
            <person name="Ohji S."/>
            <person name="Hosoyama A."/>
            <person name="Fujita N."/>
            <person name="Hashimoto M."/>
            <person name="Hosoyama Y."/>
            <person name="Yamazoe A."/>
        </authorList>
    </citation>
    <scope>NUCLEOTIDE SEQUENCE [LARGE SCALE GENOMIC DNA]</scope>
    <source>
        <strain evidence="1 2">NBRC 102217</strain>
    </source>
</reference>
<dbReference type="RefSeq" id="WP_023404346.1">
    <property type="nucleotide sequence ID" value="NZ_BAUJ01000031.1"/>
</dbReference>
<sequence length="314" mass="36294">MSERVYDYDQSLFSRNYLNCAQRHSVVMLKRFGVSVEWLFYNSLVSTDSILEQLVIQGTPKYDFASACLADSDFIQVGVERKSHFNDSFAAIKQDLLKCIERDGFVLLAGDVYYYPHCPEYRNEHLFHLVILTGYDESRDTWQMIDDNPASVLCEYEYSSDEVAAFYENSDVREYRSYQRVSAHQQVSAEYFLNGYDRYFSACNDSYRLLTNIEEIIENPWLSKELSLHKLQNAFSVMIGSRTCFASYILQQYGQSEAYHLATSASVSAEKVRGMLLRSKITGKLNLASLNTRCMELVELEKALIQQCQALREL</sequence>
<dbReference type="OrthoDB" id="4033294at2"/>
<reference evidence="1 2" key="1">
    <citation type="submission" date="2013-10" db="EMBL/GenBank/DDBJ databases">
        <authorList>
            <person name="Ichikawa N."/>
            <person name="Kimura A."/>
            <person name="Ohji S."/>
            <person name="Hosoyama A."/>
            <person name="Fujita N."/>
        </authorList>
    </citation>
    <scope>NUCLEOTIDE SEQUENCE [LARGE SCALE GENOMIC DNA]</scope>
    <source>
        <strain evidence="1 2">NBRC 102217</strain>
    </source>
</reference>
<dbReference type="AlphaFoldDB" id="V5FMB4"/>
<evidence type="ECO:0000313" key="1">
    <source>
        <dbReference type="EMBL" id="GAD89992.1"/>
    </source>
</evidence>
<proteinExistence type="predicted"/>
<keyword evidence="2" id="KW-1185">Reference proteome</keyword>
<evidence type="ECO:0000313" key="2">
    <source>
        <dbReference type="Proteomes" id="UP000017800"/>
    </source>
</evidence>
<accession>V5FMB4</accession>
<name>V5FMB4_9VIBR</name>
<protein>
    <submittedName>
        <fullName evidence="1">Uncharacterized protein</fullName>
    </submittedName>
</protein>
<comment type="caution">
    <text evidence="1">The sequence shown here is derived from an EMBL/GenBank/DDBJ whole genome shotgun (WGS) entry which is preliminary data.</text>
</comment>
<dbReference type="eggNOG" id="ENOG5033UEH">
    <property type="taxonomic scope" value="Bacteria"/>
</dbReference>
<dbReference type="Proteomes" id="UP000017800">
    <property type="component" value="Unassembled WGS sequence"/>
</dbReference>
<dbReference type="EMBL" id="BAUJ01000031">
    <property type="protein sequence ID" value="GAD89992.1"/>
    <property type="molecule type" value="Genomic_DNA"/>
</dbReference>
<organism evidence="1 2">
    <name type="scientific">Vibrio halioticoli NBRC 102217</name>
    <dbReference type="NCBI Taxonomy" id="1219072"/>
    <lineage>
        <taxon>Bacteria</taxon>
        <taxon>Pseudomonadati</taxon>
        <taxon>Pseudomonadota</taxon>
        <taxon>Gammaproteobacteria</taxon>
        <taxon>Vibrionales</taxon>
        <taxon>Vibrionaceae</taxon>
        <taxon>Vibrio</taxon>
    </lineage>
</organism>
<gene>
    <name evidence="1" type="ORF">VHA01S_031_00050</name>
</gene>